<evidence type="ECO:0000256" key="6">
    <source>
        <dbReference type="ARBA" id="ARBA00023136"/>
    </source>
</evidence>
<feature type="domain" description="ABC transmembrane type-1" evidence="8">
    <location>
        <begin position="94"/>
        <end position="278"/>
    </location>
</feature>
<evidence type="ECO:0000313" key="10">
    <source>
        <dbReference type="Proteomes" id="UP001059617"/>
    </source>
</evidence>
<reference evidence="9" key="1">
    <citation type="submission" date="2021-04" db="EMBL/GenBank/DDBJ databases">
        <authorList>
            <person name="Hartkoorn R.C."/>
            <person name="Beaudoing E."/>
            <person name="Hot D."/>
        </authorList>
    </citation>
    <scope>NUCLEOTIDE SEQUENCE</scope>
    <source>
        <strain evidence="9">NRRL B-16292</strain>
    </source>
</reference>
<evidence type="ECO:0000256" key="7">
    <source>
        <dbReference type="RuleBase" id="RU363032"/>
    </source>
</evidence>
<evidence type="ECO:0000256" key="2">
    <source>
        <dbReference type="ARBA" id="ARBA00022448"/>
    </source>
</evidence>
<evidence type="ECO:0000256" key="4">
    <source>
        <dbReference type="ARBA" id="ARBA00022692"/>
    </source>
</evidence>
<dbReference type="InterPro" id="IPR035906">
    <property type="entry name" value="MetI-like_sf"/>
</dbReference>
<dbReference type="CDD" id="cd06261">
    <property type="entry name" value="TM_PBP2"/>
    <property type="match status" value="1"/>
</dbReference>
<keyword evidence="2 7" id="KW-0813">Transport</keyword>
<dbReference type="PANTHER" id="PTHR30151">
    <property type="entry name" value="ALKANE SULFONATE ABC TRANSPORTER-RELATED, MEMBRANE SUBUNIT"/>
    <property type="match status" value="1"/>
</dbReference>
<evidence type="ECO:0000259" key="8">
    <source>
        <dbReference type="PROSITE" id="PS50928"/>
    </source>
</evidence>
<dbReference type="InterPro" id="IPR000515">
    <property type="entry name" value="MetI-like"/>
</dbReference>
<dbReference type="EMBL" id="CP073720">
    <property type="protein sequence ID" value="UWP82154.1"/>
    <property type="molecule type" value="Genomic_DNA"/>
</dbReference>
<feature type="transmembrane region" description="Helical" evidence="7">
    <location>
        <begin position="133"/>
        <end position="154"/>
    </location>
</feature>
<comment type="similarity">
    <text evidence="7">Belongs to the binding-protein-dependent transport system permease family.</text>
</comment>
<keyword evidence="10" id="KW-1185">Reference proteome</keyword>
<accession>A0ABY5VZC1</accession>
<dbReference type="PROSITE" id="PS50928">
    <property type="entry name" value="ABC_TM1"/>
    <property type="match status" value="1"/>
</dbReference>
<keyword evidence="5 7" id="KW-1133">Transmembrane helix</keyword>
<evidence type="ECO:0000256" key="5">
    <source>
        <dbReference type="ARBA" id="ARBA00022989"/>
    </source>
</evidence>
<name>A0ABY5VZC1_9ACTN</name>
<dbReference type="Proteomes" id="UP001059617">
    <property type="component" value="Chromosome"/>
</dbReference>
<feature type="transmembrane region" description="Helical" evidence="7">
    <location>
        <begin position="225"/>
        <end position="245"/>
    </location>
</feature>
<evidence type="ECO:0000256" key="1">
    <source>
        <dbReference type="ARBA" id="ARBA00004651"/>
    </source>
</evidence>
<feature type="transmembrane region" description="Helical" evidence="7">
    <location>
        <begin position="257"/>
        <end position="277"/>
    </location>
</feature>
<evidence type="ECO:0000313" key="9">
    <source>
        <dbReference type="EMBL" id="UWP82154.1"/>
    </source>
</evidence>
<feature type="transmembrane region" description="Helical" evidence="7">
    <location>
        <begin position="200"/>
        <end position="219"/>
    </location>
</feature>
<protein>
    <submittedName>
        <fullName evidence="9">ABC transporter permease</fullName>
    </submittedName>
</protein>
<dbReference type="PANTHER" id="PTHR30151:SF0">
    <property type="entry name" value="ABC TRANSPORTER PERMEASE PROTEIN MJ0413-RELATED"/>
    <property type="match status" value="1"/>
</dbReference>
<sequence>MSETTIAVIDQPAGRAGTPDGGAPGLPARARASLRVARLLGSGVRRIVAIAAFLALWQVAPTVGWVDRAFLSPLSEVLDTWWGLAVDGDLWTNIWASLHRSLAGFAIAISIAVPLGLLIAWYRAVAGVLSPLLAIFLNTAAVALLPVFTLILGIGDTSKIAIIAYACFWPVLYNTISGARDVDPLLIKSARSLGLPHIKLFAKVIVPAALPTIFTGIRLAGAASMLVLITTEYVGAKAGLGYMIISAQFNFQIPEMYAGILTVSIIGVAFNYLLLFIESKVLRWRA</sequence>
<keyword evidence="6 7" id="KW-0472">Membrane</keyword>
<proteinExistence type="inferred from homology"/>
<dbReference type="Gene3D" id="1.10.3720.10">
    <property type="entry name" value="MetI-like"/>
    <property type="match status" value="1"/>
</dbReference>
<feature type="transmembrane region" description="Helical" evidence="7">
    <location>
        <begin position="160"/>
        <end position="179"/>
    </location>
</feature>
<reference evidence="9" key="2">
    <citation type="submission" date="2022-09" db="EMBL/GenBank/DDBJ databases">
        <title>Biosynthetic gene clusters of Dactylosporangioum fulvum.</title>
        <authorList>
            <person name="Caradec T."/>
        </authorList>
    </citation>
    <scope>NUCLEOTIDE SEQUENCE</scope>
    <source>
        <strain evidence="9">NRRL B-16292</strain>
    </source>
</reference>
<organism evidence="9 10">
    <name type="scientific">Dactylosporangium fulvum</name>
    <dbReference type="NCBI Taxonomy" id="53359"/>
    <lineage>
        <taxon>Bacteria</taxon>
        <taxon>Bacillati</taxon>
        <taxon>Actinomycetota</taxon>
        <taxon>Actinomycetes</taxon>
        <taxon>Micromonosporales</taxon>
        <taxon>Micromonosporaceae</taxon>
        <taxon>Dactylosporangium</taxon>
    </lineage>
</organism>
<keyword evidence="4 7" id="KW-0812">Transmembrane</keyword>
<gene>
    <name evidence="9" type="ORF">Dfulv_45010</name>
</gene>
<dbReference type="RefSeq" id="WP_259859925.1">
    <property type="nucleotide sequence ID" value="NZ_BAAAST010000147.1"/>
</dbReference>
<keyword evidence="3" id="KW-1003">Cell membrane</keyword>
<dbReference type="SUPFAM" id="SSF161098">
    <property type="entry name" value="MetI-like"/>
    <property type="match status" value="1"/>
</dbReference>
<evidence type="ECO:0000256" key="3">
    <source>
        <dbReference type="ARBA" id="ARBA00022475"/>
    </source>
</evidence>
<comment type="subcellular location">
    <subcellularLocation>
        <location evidence="1 7">Cell membrane</location>
        <topology evidence="1 7">Multi-pass membrane protein</topology>
    </subcellularLocation>
</comment>
<feature type="transmembrane region" description="Helical" evidence="7">
    <location>
        <begin position="102"/>
        <end position="121"/>
    </location>
</feature>
<dbReference type="Pfam" id="PF00528">
    <property type="entry name" value="BPD_transp_1"/>
    <property type="match status" value="1"/>
</dbReference>